<protein>
    <submittedName>
        <fullName evidence="6">ATP-binding protein</fullName>
    </submittedName>
</protein>
<keyword evidence="7" id="KW-1185">Reference proteome</keyword>
<dbReference type="EMBL" id="JABUOH010000066">
    <property type="protein sequence ID" value="NWN46138.1"/>
    <property type="molecule type" value="Genomic_DNA"/>
</dbReference>
<sequence>MEIIKKNNNQSSKLAIGLLTFFVSIIALVEVFHALSKWNNNKSEKEMKINNINEMIDVDELAEALKNPEQVESMKKSLQEIKDAIASKEGNNSLSQSIDKIKQLLDEKVTTVDKLDETAKRIDGELTTLKARLETDSEGENGLQKEIKAVLQKNFPVKQIQINNLTGTENNKNILDPAAFKKIFIDNDNNNKGILTQINELLKNNNTTLSEAVKGNNINAKLDSLLLKLQKNNDTLSDDLSRIVAAMGGEDKTNIEKYAKEIKVHKVGDKEFEGYKRMDELTGLDEEKKAFNKLQAFMHYNIDVQKLKIPVATGAILHGVPGTGKTTLARALAKTTGFDYIEIDGTEFQKYNTREGINRVHALFKRAEESQNIIICVDECENTWRDLTIADNPGTRAITTTFKAELTKFSKDYTKNIFWIGTTNHIECIDEAILSRFNHKIEVKPLDLQARKIFLIMDFLTKQGWKKKQTNLTTGKDELLTAESDQITDEAINYLENGFVVELEKYPELQSFRAMINILHESALTAIIRTRKSQTPSKQKIMITETDIETCLKKEIQELENRKIIEEQALRKQIKEKIKKENLEAEIRRQNP</sequence>
<dbReference type="PANTHER" id="PTHR23073">
    <property type="entry name" value="26S PROTEASOME REGULATORY SUBUNIT"/>
    <property type="match status" value="1"/>
</dbReference>
<feature type="coiled-coil region" evidence="4">
    <location>
        <begin position="549"/>
        <end position="584"/>
    </location>
</feature>
<accession>A0A851HDV7</accession>
<proteinExistence type="inferred from homology"/>
<evidence type="ECO:0000313" key="6">
    <source>
        <dbReference type="EMBL" id="NWN46138.1"/>
    </source>
</evidence>
<evidence type="ECO:0000313" key="7">
    <source>
        <dbReference type="Proteomes" id="UP000568109"/>
    </source>
</evidence>
<keyword evidence="3 6" id="KW-0067">ATP-binding</keyword>
<dbReference type="Gene3D" id="3.40.50.300">
    <property type="entry name" value="P-loop containing nucleotide triphosphate hydrolases"/>
    <property type="match status" value="1"/>
</dbReference>
<evidence type="ECO:0000256" key="1">
    <source>
        <dbReference type="ARBA" id="ARBA00006914"/>
    </source>
</evidence>
<evidence type="ECO:0000256" key="3">
    <source>
        <dbReference type="ARBA" id="ARBA00022840"/>
    </source>
</evidence>
<dbReference type="InterPro" id="IPR050221">
    <property type="entry name" value="26S_Proteasome_ATPase"/>
</dbReference>
<dbReference type="Pfam" id="PF00004">
    <property type="entry name" value="AAA"/>
    <property type="match status" value="1"/>
</dbReference>
<keyword evidence="4" id="KW-0175">Coiled coil</keyword>
<dbReference type="CDD" id="cd19481">
    <property type="entry name" value="RecA-like_protease"/>
    <property type="match status" value="1"/>
</dbReference>
<gene>
    <name evidence="6" type="ORF">HR065_03565</name>
</gene>
<name>A0A851HDV7_9MOLU</name>
<keyword evidence="2" id="KW-0547">Nucleotide-binding</keyword>
<dbReference type="InterPro" id="IPR027417">
    <property type="entry name" value="P-loop_NTPase"/>
</dbReference>
<comment type="similarity">
    <text evidence="1">Belongs to the AAA ATPase family.</text>
</comment>
<comment type="caution">
    <text evidence="6">The sequence shown here is derived from an EMBL/GenBank/DDBJ whole genome shotgun (WGS) entry which is preliminary data.</text>
</comment>
<dbReference type="SUPFAM" id="SSF52540">
    <property type="entry name" value="P-loop containing nucleoside triphosphate hydrolases"/>
    <property type="match status" value="1"/>
</dbReference>
<feature type="coiled-coil region" evidence="4">
    <location>
        <begin position="35"/>
        <end position="132"/>
    </location>
</feature>
<feature type="domain" description="AAA+ ATPase" evidence="5">
    <location>
        <begin position="311"/>
        <end position="447"/>
    </location>
</feature>
<dbReference type="GO" id="GO:0016887">
    <property type="term" value="F:ATP hydrolysis activity"/>
    <property type="evidence" value="ECO:0007669"/>
    <property type="project" value="InterPro"/>
</dbReference>
<evidence type="ECO:0000256" key="2">
    <source>
        <dbReference type="ARBA" id="ARBA00022741"/>
    </source>
</evidence>
<evidence type="ECO:0000259" key="5">
    <source>
        <dbReference type="SMART" id="SM00382"/>
    </source>
</evidence>
<dbReference type="InterPro" id="IPR003959">
    <property type="entry name" value="ATPase_AAA_core"/>
</dbReference>
<evidence type="ECO:0000256" key="4">
    <source>
        <dbReference type="SAM" id="Coils"/>
    </source>
</evidence>
<dbReference type="GO" id="GO:0005524">
    <property type="term" value="F:ATP binding"/>
    <property type="evidence" value="ECO:0007669"/>
    <property type="project" value="UniProtKB-KW"/>
</dbReference>
<dbReference type="InterPro" id="IPR003593">
    <property type="entry name" value="AAA+_ATPase"/>
</dbReference>
<organism evidence="6 7">
    <name type="scientific">Candidatus Phytoplasma pruni</name>
    <dbReference type="NCBI Taxonomy" id="479893"/>
    <lineage>
        <taxon>Bacteria</taxon>
        <taxon>Bacillati</taxon>
        <taxon>Mycoplasmatota</taxon>
        <taxon>Mollicutes</taxon>
        <taxon>Acholeplasmatales</taxon>
        <taxon>Acholeplasmataceae</taxon>
        <taxon>Candidatus Phytoplasma</taxon>
        <taxon>16SrIII (X-disease group)</taxon>
    </lineage>
</organism>
<dbReference type="Proteomes" id="UP000568109">
    <property type="component" value="Unassembled WGS sequence"/>
</dbReference>
<dbReference type="AlphaFoldDB" id="A0A851HDV7"/>
<reference evidence="6 7" key="1">
    <citation type="submission" date="2020-06" db="EMBL/GenBank/DDBJ databases">
        <title>Draft genome sequence of Candidatus Phytoplasma pruni (X-disease group, subgroup 16SrIII-B) strain ChTDIII from Argentina.</title>
        <authorList>
            <person name="Fernandez F.D."/>
            <person name="Zuebert C."/>
            <person name="Huettel B."/>
            <person name="Kube M."/>
            <person name="Conci L.R."/>
        </authorList>
    </citation>
    <scope>NUCLEOTIDE SEQUENCE [LARGE SCALE GENOMIC DNA]</scope>
    <source>
        <strain evidence="6 7">ChTDIII</strain>
    </source>
</reference>
<dbReference type="RefSeq" id="WP_178734582.1">
    <property type="nucleotide sequence ID" value="NZ_JABUOH010000066.1"/>
</dbReference>
<dbReference type="SMART" id="SM00382">
    <property type="entry name" value="AAA"/>
    <property type="match status" value="1"/>
</dbReference>